<keyword evidence="7" id="KW-1185">Reference proteome</keyword>
<evidence type="ECO:0000259" key="5">
    <source>
        <dbReference type="PROSITE" id="PS51918"/>
    </source>
</evidence>
<dbReference type="InterPro" id="IPR023885">
    <property type="entry name" value="4Fe4S-binding_SPASM_dom"/>
</dbReference>
<dbReference type="InterPro" id="IPR007197">
    <property type="entry name" value="rSAM"/>
</dbReference>
<dbReference type="GO" id="GO:0051536">
    <property type="term" value="F:iron-sulfur cluster binding"/>
    <property type="evidence" value="ECO:0007669"/>
    <property type="project" value="UniProtKB-KW"/>
</dbReference>
<reference evidence="6 7" key="1">
    <citation type="submission" date="2010-08" db="EMBL/GenBank/DDBJ databases">
        <authorList>
            <person name="Harkins D.M."/>
            <person name="Madupu R."/>
            <person name="Durkin A.S."/>
            <person name="Torralba M."/>
            <person name="Methe B."/>
            <person name="Sutton G.G."/>
            <person name="Nelson K.E."/>
        </authorList>
    </citation>
    <scope>NUCLEOTIDE SEQUENCE [LARGE SCALE GENOMIC DNA]</scope>
    <source>
        <strain evidence="6 7">DSM 17678</strain>
    </source>
</reference>
<evidence type="ECO:0000256" key="4">
    <source>
        <dbReference type="ARBA" id="ARBA00023014"/>
    </source>
</evidence>
<accession>E0E108</accession>
<gene>
    <name evidence="6" type="ORF">HMPREF0634_0759</name>
</gene>
<dbReference type="OrthoDB" id="9782387at2"/>
<dbReference type="GO" id="GO:0003824">
    <property type="term" value="F:catalytic activity"/>
    <property type="evidence" value="ECO:0007669"/>
    <property type="project" value="InterPro"/>
</dbReference>
<dbReference type="AlphaFoldDB" id="E0E108"/>
<evidence type="ECO:0000256" key="2">
    <source>
        <dbReference type="ARBA" id="ARBA00022723"/>
    </source>
</evidence>
<dbReference type="GO" id="GO:0046872">
    <property type="term" value="F:metal ion binding"/>
    <property type="evidence" value="ECO:0007669"/>
    <property type="project" value="UniProtKB-KW"/>
</dbReference>
<dbReference type="SFLD" id="SFLDG01067">
    <property type="entry name" value="SPASM/twitch_domain_containing"/>
    <property type="match status" value="1"/>
</dbReference>
<dbReference type="PROSITE" id="PS51918">
    <property type="entry name" value="RADICAL_SAM"/>
    <property type="match status" value="1"/>
</dbReference>
<dbReference type="RefSeq" id="WP_007787900.1">
    <property type="nucleotide sequence ID" value="NZ_ADGQ01000002.1"/>
</dbReference>
<dbReference type="Pfam" id="PF13186">
    <property type="entry name" value="SPASM"/>
    <property type="match status" value="1"/>
</dbReference>
<evidence type="ECO:0000313" key="7">
    <source>
        <dbReference type="Proteomes" id="UP000003244"/>
    </source>
</evidence>
<name>E0E108_9FIRM</name>
<keyword evidence="3" id="KW-0408">Iron</keyword>
<evidence type="ECO:0000256" key="1">
    <source>
        <dbReference type="ARBA" id="ARBA00022691"/>
    </source>
</evidence>
<sequence>MGIAHSLERAVASKGIEAVIKSLKSKNNDEKEKAMLNLVDIYQKFAGSMFEESTYDTVREMIRDKDGKWINYAYGLLDRVDTNVLKMTALNLGFTSSYYGKKIINEKRLEHGCNVPWLILMDPTSACNLKCKGCWAAEYGHNQSLSFEELDDIIEQGKKLGIYFYMYTGGEPLMRKKDLIRLCDKHRDCYFLAFTNGTLIDDDFANEVARVGNFSVALSIEGFEETNDARRGKGIYQSTLKAMDIMKAHGLVYGTSICYTSQNLETVVSDEFMDLLIDKGVMYSWFFNYMPVGNDAVPELIPSPEQREYIYHRIREIRAKDGGKPIMLIDFQNDGEFIGGCIAGGRNYLHINSAGDVEPCVFIHYSNANIREKSLLECLKQPIFMEYRAGQPFNDNHLRPCPMLENPELLREMVKRSGAHSTDLISPETVEHLTDKCRPYADSWKPTADRLWSESLDKKMKANKNISDHKQVI</sequence>
<evidence type="ECO:0000313" key="6">
    <source>
        <dbReference type="EMBL" id="EFM65396.1"/>
    </source>
</evidence>
<keyword evidence="2" id="KW-0479">Metal-binding</keyword>
<evidence type="ECO:0000256" key="3">
    <source>
        <dbReference type="ARBA" id="ARBA00023004"/>
    </source>
</evidence>
<dbReference type="STRING" id="596315.HMPREF0634_0759"/>
<organism evidence="6 7">
    <name type="scientific">Peptostreptococcus stomatis DSM 17678</name>
    <dbReference type="NCBI Taxonomy" id="596315"/>
    <lineage>
        <taxon>Bacteria</taxon>
        <taxon>Bacillati</taxon>
        <taxon>Bacillota</taxon>
        <taxon>Clostridia</taxon>
        <taxon>Peptostreptococcales</taxon>
        <taxon>Peptostreptococcaceae</taxon>
        <taxon>Peptostreptococcus</taxon>
    </lineage>
</organism>
<dbReference type="InterPro" id="IPR058240">
    <property type="entry name" value="rSAM_sf"/>
</dbReference>
<dbReference type="eggNOG" id="COG0535">
    <property type="taxonomic scope" value="Bacteria"/>
</dbReference>
<dbReference type="PANTHER" id="PTHR43524">
    <property type="entry name" value="RADICAL SAM SUPERFAMILY PROTEIN"/>
    <property type="match status" value="1"/>
</dbReference>
<dbReference type="EMBL" id="ADGQ01000002">
    <property type="protein sequence ID" value="EFM65396.1"/>
    <property type="molecule type" value="Genomic_DNA"/>
</dbReference>
<dbReference type="CDD" id="cd21128">
    <property type="entry name" value="SPASM_rSAM"/>
    <property type="match status" value="1"/>
</dbReference>
<proteinExistence type="predicted"/>
<keyword evidence="4" id="KW-0411">Iron-sulfur</keyword>
<keyword evidence="1" id="KW-0949">S-adenosyl-L-methionine</keyword>
<dbReference type="PANTHER" id="PTHR43524:SF1">
    <property type="entry name" value="RADICAL SAM SUPERFAMILY PROTEIN"/>
    <property type="match status" value="1"/>
</dbReference>
<comment type="caution">
    <text evidence="6">The sequence shown here is derived from an EMBL/GenBank/DDBJ whole genome shotgun (WGS) entry which is preliminary data.</text>
</comment>
<protein>
    <submittedName>
        <fullName evidence="6">Radical SAM domain protein</fullName>
    </submittedName>
</protein>
<dbReference type="Proteomes" id="UP000003244">
    <property type="component" value="Unassembled WGS sequence"/>
</dbReference>
<dbReference type="SFLD" id="SFLDS00029">
    <property type="entry name" value="Radical_SAM"/>
    <property type="match status" value="1"/>
</dbReference>
<dbReference type="Gene3D" id="3.20.20.70">
    <property type="entry name" value="Aldolase class I"/>
    <property type="match status" value="1"/>
</dbReference>
<dbReference type="SUPFAM" id="SSF102114">
    <property type="entry name" value="Radical SAM enzymes"/>
    <property type="match status" value="1"/>
</dbReference>
<dbReference type="CDD" id="cd01335">
    <property type="entry name" value="Radical_SAM"/>
    <property type="match status" value="1"/>
</dbReference>
<feature type="domain" description="Radical SAM core" evidence="5">
    <location>
        <begin position="110"/>
        <end position="324"/>
    </location>
</feature>
<dbReference type="GeneID" id="84799834"/>
<dbReference type="InterPro" id="IPR013785">
    <property type="entry name" value="Aldolase_TIM"/>
</dbReference>
<dbReference type="Pfam" id="PF04055">
    <property type="entry name" value="Radical_SAM"/>
    <property type="match status" value="1"/>
</dbReference>